<dbReference type="GO" id="GO:0000155">
    <property type="term" value="F:phosphorelay sensor kinase activity"/>
    <property type="evidence" value="ECO:0007669"/>
    <property type="project" value="InterPro"/>
</dbReference>
<sequence>MKNISAFYYIDSSVANYSYTPDQLRLLTAIGLQTGLAIEIAQLYHENVQQERLAATGQTVASLSHSIKNILQGMRGGADVVDMGLKSNDISQIRMGWGILQRNLDKVQALTMNMLAYSKPRTPSFDLINLAFVLGECLELMATQAQDKKV</sequence>
<dbReference type="SUPFAM" id="SSF47384">
    <property type="entry name" value="Homodimeric domain of signal transducing histidine kinase"/>
    <property type="match status" value="1"/>
</dbReference>
<gene>
    <name evidence="1" type="ORF">B1B_16806</name>
</gene>
<dbReference type="AlphaFoldDB" id="T1A1K3"/>
<reference evidence="1" key="2">
    <citation type="journal article" date="2014" name="ISME J.">
        <title>Microbial stratification in low pH oxic and suboxic macroscopic growths along an acid mine drainage.</title>
        <authorList>
            <person name="Mendez-Garcia C."/>
            <person name="Mesa V."/>
            <person name="Sprenger R.R."/>
            <person name="Richter M."/>
            <person name="Diez M.S."/>
            <person name="Solano J."/>
            <person name="Bargiela R."/>
            <person name="Golyshina O.V."/>
            <person name="Manteca A."/>
            <person name="Ramos J.L."/>
            <person name="Gallego J.R."/>
            <person name="Llorente I."/>
            <person name="Martins Dos Santos V.A."/>
            <person name="Jensen O.N."/>
            <person name="Pelaez A.I."/>
            <person name="Sanchez J."/>
            <person name="Ferrer M."/>
        </authorList>
    </citation>
    <scope>NUCLEOTIDE SEQUENCE</scope>
</reference>
<comment type="caution">
    <text evidence="1">The sequence shown here is derived from an EMBL/GenBank/DDBJ whole genome shotgun (WGS) entry which is preliminary data.</text>
</comment>
<dbReference type="EMBL" id="AUZY01011204">
    <property type="protein sequence ID" value="EQD35705.1"/>
    <property type="molecule type" value="Genomic_DNA"/>
</dbReference>
<proteinExistence type="predicted"/>
<dbReference type="Gene3D" id="1.10.287.130">
    <property type="match status" value="1"/>
</dbReference>
<name>T1A1K3_9ZZZZ</name>
<dbReference type="SUPFAM" id="SSF55781">
    <property type="entry name" value="GAF domain-like"/>
    <property type="match status" value="1"/>
</dbReference>
<evidence type="ECO:0000313" key="1">
    <source>
        <dbReference type="EMBL" id="EQD35705.1"/>
    </source>
</evidence>
<protein>
    <submittedName>
        <fullName evidence="1">Sensor protein atoS</fullName>
    </submittedName>
</protein>
<accession>T1A1K3</accession>
<organism evidence="1">
    <name type="scientific">mine drainage metagenome</name>
    <dbReference type="NCBI Taxonomy" id="410659"/>
    <lineage>
        <taxon>unclassified sequences</taxon>
        <taxon>metagenomes</taxon>
        <taxon>ecological metagenomes</taxon>
    </lineage>
</organism>
<reference evidence="1" key="1">
    <citation type="submission" date="2013-08" db="EMBL/GenBank/DDBJ databases">
        <authorList>
            <person name="Mendez C."/>
            <person name="Richter M."/>
            <person name="Ferrer M."/>
            <person name="Sanchez J."/>
        </authorList>
    </citation>
    <scope>NUCLEOTIDE SEQUENCE</scope>
</reference>
<dbReference type="InterPro" id="IPR036097">
    <property type="entry name" value="HisK_dim/P_sf"/>
</dbReference>
<feature type="non-terminal residue" evidence="1">
    <location>
        <position position="150"/>
    </location>
</feature>